<dbReference type="GO" id="GO:0005576">
    <property type="term" value="C:extracellular region"/>
    <property type="evidence" value="ECO:0007669"/>
    <property type="project" value="UniProtKB-SubCell"/>
</dbReference>
<evidence type="ECO:0000256" key="2">
    <source>
        <dbReference type="ARBA" id="ARBA00022525"/>
    </source>
</evidence>
<dbReference type="InterPro" id="IPR006212">
    <property type="entry name" value="Furin_repeat"/>
</dbReference>
<protein>
    <recommendedName>
        <fullName evidence="6">R-spondin Fu-CRD domain-containing protein</fullName>
    </recommendedName>
</protein>
<gene>
    <name evidence="7" type="ORF">OSTLU_27861</name>
</gene>
<dbReference type="Gramene" id="ABP00066">
    <property type="protein sequence ID" value="ABP00066"/>
    <property type="gene ID" value="OSTLU_27861"/>
</dbReference>
<dbReference type="Proteomes" id="UP000001568">
    <property type="component" value="Chromosome 15"/>
</dbReference>
<dbReference type="CDD" id="cd00064">
    <property type="entry name" value="FU"/>
    <property type="match status" value="1"/>
</dbReference>
<keyword evidence="4" id="KW-0325">Glycoprotein</keyword>
<dbReference type="KEGG" id="olu:OSTLU_27861"/>
<evidence type="ECO:0000256" key="1">
    <source>
        <dbReference type="ARBA" id="ARBA00004613"/>
    </source>
</evidence>
<keyword evidence="2" id="KW-0964">Secreted</keyword>
<dbReference type="InterPro" id="IPR009030">
    <property type="entry name" value="Growth_fac_rcpt_cys_sf"/>
</dbReference>
<feature type="domain" description="R-spondin Fu-CRD" evidence="6">
    <location>
        <begin position="344"/>
        <end position="405"/>
    </location>
</feature>
<evidence type="ECO:0000256" key="4">
    <source>
        <dbReference type="ARBA" id="ARBA00023180"/>
    </source>
</evidence>
<evidence type="ECO:0000256" key="3">
    <source>
        <dbReference type="ARBA" id="ARBA00022729"/>
    </source>
</evidence>
<dbReference type="GeneID" id="5005709"/>
<feature type="signal peptide" evidence="5">
    <location>
        <begin position="1"/>
        <end position="19"/>
    </location>
</feature>
<proteinExistence type="predicted"/>
<dbReference type="EMBL" id="CP000595">
    <property type="protein sequence ID" value="ABP00066.1"/>
    <property type="molecule type" value="Genomic_DNA"/>
</dbReference>
<evidence type="ECO:0000313" key="8">
    <source>
        <dbReference type="Proteomes" id="UP000001568"/>
    </source>
</evidence>
<dbReference type="OrthoDB" id="300641at2759"/>
<keyword evidence="3 5" id="KW-0732">Signal</keyword>
<evidence type="ECO:0000313" key="7">
    <source>
        <dbReference type="EMBL" id="ABP00066.1"/>
    </source>
</evidence>
<dbReference type="HOGENOM" id="CLU_412999_0_0_1"/>
<name>A4S8I3_OSTLU</name>
<sequence length="665" mass="71636">MGVGVAFGVAALALVGGDGATGRAALGAFTDVPVACLEACRNATPTLVSALEAEPMDCAAIQTTEEQQCVFTEPACGPGDTRVVEAIQHHCPDALEADPASASSAALGRENVVEPGPTSLGTYRLAPRRVARSEETAALNPVNRSAYRSPGVGRLGKWDYSVARLPSRRERREERRFTLHTSCIDAKIRNKWPEIFGPDETLTHAYVVHHNMHDNDPNHGFFELHEGEEMINGAVNFLKCVSTKLGLVCPTSDGIFEVTTRGLNYEFGFVVKSENGKALYEIGGNGAPLFERKCHDTQQFGAFWNRIVTLERNAKDISYVFGGCAASCPIPEFWCPEGSWYLGGTCSLACPPGYGGSGSTPTTRRCTQCPTNCNKCLNGQCTECTNRKFLHNGECLAACPSGFRSGGSKRLVNVQPSDFDEFDTSEDALSRYSQPVFENGYPMIYFGHGYGVTGTAAAEDVFHPALDDANDWNEAWIGATMDDRCQLDRYSAGRYCTFDRVNGDGAGSCCTAYGKTVYISIVVEDSSSPEAADLVANAGFRTQVGYRSANGQWMNANSWLGSAGSPYGRYAWRNVTFTLRVRRTGDTSLWIGHSLKTHGEPTRAADFTGNLPAAFGVEGANMGRFKALQVSKTGGWAEGGAVASEISGAVKTERNWFTGRTCVAA</sequence>
<dbReference type="Pfam" id="PF15913">
    <property type="entry name" value="Furin-like_2"/>
    <property type="match status" value="1"/>
</dbReference>
<keyword evidence="8" id="KW-1185">Reference proteome</keyword>
<reference evidence="7 8" key="1">
    <citation type="journal article" date="2007" name="Proc. Natl. Acad. Sci. U.S.A.">
        <title>The tiny eukaryote Ostreococcus provides genomic insights into the paradox of plankton speciation.</title>
        <authorList>
            <person name="Palenik B."/>
            <person name="Grimwood J."/>
            <person name="Aerts A."/>
            <person name="Rouze P."/>
            <person name="Salamov A."/>
            <person name="Putnam N."/>
            <person name="Dupont C."/>
            <person name="Jorgensen R."/>
            <person name="Derelle E."/>
            <person name="Rombauts S."/>
            <person name="Zhou K."/>
            <person name="Otillar R."/>
            <person name="Merchant S.S."/>
            <person name="Podell S."/>
            <person name="Gaasterland T."/>
            <person name="Napoli C."/>
            <person name="Gendler K."/>
            <person name="Manuell A."/>
            <person name="Tai V."/>
            <person name="Vallon O."/>
            <person name="Piganeau G."/>
            <person name="Jancek S."/>
            <person name="Heijde M."/>
            <person name="Jabbari K."/>
            <person name="Bowler C."/>
            <person name="Lohr M."/>
            <person name="Robbens S."/>
            <person name="Werner G."/>
            <person name="Dubchak I."/>
            <person name="Pazour G.J."/>
            <person name="Ren Q."/>
            <person name="Paulsen I."/>
            <person name="Delwiche C."/>
            <person name="Schmutz J."/>
            <person name="Rokhsar D."/>
            <person name="Van de Peer Y."/>
            <person name="Moreau H."/>
            <person name="Grigoriev I.V."/>
        </authorList>
    </citation>
    <scope>NUCLEOTIDE SEQUENCE [LARGE SCALE GENOMIC DNA]</scope>
    <source>
        <strain evidence="7 8">CCE9901</strain>
    </source>
</reference>
<evidence type="ECO:0000259" key="6">
    <source>
        <dbReference type="Pfam" id="PF15913"/>
    </source>
</evidence>
<dbReference type="Gene3D" id="2.10.220.10">
    <property type="entry name" value="Hormone Receptor, Insulin-like Growth Factor Receptor 1, Chain A, domain 2"/>
    <property type="match status" value="1"/>
</dbReference>
<comment type="subcellular location">
    <subcellularLocation>
        <location evidence="1">Secreted</location>
    </subcellularLocation>
</comment>
<accession>A4S8I3</accession>
<dbReference type="AlphaFoldDB" id="A4S8I3"/>
<dbReference type="RefSeq" id="XP_001421772.1">
    <property type="nucleotide sequence ID" value="XM_001421735.1"/>
</dbReference>
<organism evidence="7 8">
    <name type="scientific">Ostreococcus lucimarinus (strain CCE9901)</name>
    <dbReference type="NCBI Taxonomy" id="436017"/>
    <lineage>
        <taxon>Eukaryota</taxon>
        <taxon>Viridiplantae</taxon>
        <taxon>Chlorophyta</taxon>
        <taxon>Mamiellophyceae</taxon>
        <taxon>Mamiellales</taxon>
        <taxon>Bathycoccaceae</taxon>
        <taxon>Ostreococcus</taxon>
    </lineage>
</organism>
<dbReference type="InterPro" id="IPR043601">
    <property type="entry name" value="Rspo_Fu-CRD_dom"/>
</dbReference>
<feature type="chain" id="PRO_5002673244" description="R-spondin Fu-CRD domain-containing protein" evidence="5">
    <location>
        <begin position="20"/>
        <end position="665"/>
    </location>
</feature>
<dbReference type="SUPFAM" id="SSF57184">
    <property type="entry name" value="Growth factor receptor domain"/>
    <property type="match status" value="1"/>
</dbReference>
<evidence type="ECO:0000256" key="5">
    <source>
        <dbReference type="SAM" id="SignalP"/>
    </source>
</evidence>
<dbReference type="SMART" id="SM00261">
    <property type="entry name" value="FU"/>
    <property type="match status" value="1"/>
</dbReference>